<accession>A0A916K216</accession>
<dbReference type="AlphaFoldDB" id="A0A916K216"/>
<sequence length="325" mass="37715">MNLTDAGKLYADNLKESFYKQSYHDRQLVIFEPQFLQDDTRGYNNLINEHRSLSGARQSILKSLEESEDRFYIKSEGLRQRISGDPSKAEQYTKLLALYEDSYYEMRKNKLGINSYYFEKINLHSLGMGTEGINLISEFECAMLQLEFPMGHPKANTLYSAHPYDKNRYYPLSDFHPLIFEDKFIEAINLLMCLGATKIQIENSVGLSRDFSGDAILSRFPFKIEANYTQLRDSNTQRVFKAEFAEGREPYIPQNIFWYNQDPMWNPIIQGRLLHGLKDFSLFIKNDNDFGIDGNISCKLLALGFQIGGSYKKHESIEWHVSGTF</sequence>
<dbReference type="RefSeq" id="WP_218092404.1">
    <property type="nucleotide sequence ID" value="NZ_CAJVAS010000010.1"/>
</dbReference>
<gene>
    <name evidence="1" type="ORF">PAESOLCIP111_02617</name>
</gene>
<name>A0A916K216_9BACL</name>
<comment type="caution">
    <text evidence="1">The sequence shown here is derived from an EMBL/GenBank/DDBJ whole genome shotgun (WGS) entry which is preliminary data.</text>
</comment>
<dbReference type="Proteomes" id="UP000693672">
    <property type="component" value="Unassembled WGS sequence"/>
</dbReference>
<dbReference type="EMBL" id="CAJVAS010000010">
    <property type="protein sequence ID" value="CAG7624399.1"/>
    <property type="molecule type" value="Genomic_DNA"/>
</dbReference>
<organism evidence="1 2">
    <name type="scientific">Paenibacillus solanacearum</name>
    <dbReference type="NCBI Taxonomy" id="2048548"/>
    <lineage>
        <taxon>Bacteria</taxon>
        <taxon>Bacillati</taxon>
        <taxon>Bacillota</taxon>
        <taxon>Bacilli</taxon>
        <taxon>Bacillales</taxon>
        <taxon>Paenibacillaceae</taxon>
        <taxon>Paenibacillus</taxon>
    </lineage>
</organism>
<protein>
    <submittedName>
        <fullName evidence="1">Uncharacterized protein</fullName>
    </submittedName>
</protein>
<evidence type="ECO:0000313" key="1">
    <source>
        <dbReference type="EMBL" id="CAG7624399.1"/>
    </source>
</evidence>
<evidence type="ECO:0000313" key="2">
    <source>
        <dbReference type="Proteomes" id="UP000693672"/>
    </source>
</evidence>
<keyword evidence="2" id="KW-1185">Reference proteome</keyword>
<proteinExistence type="predicted"/>
<reference evidence="1" key="1">
    <citation type="submission" date="2021-06" db="EMBL/GenBank/DDBJ databases">
        <authorList>
            <person name="Criscuolo A."/>
        </authorList>
    </citation>
    <scope>NUCLEOTIDE SEQUENCE</scope>
    <source>
        <strain evidence="1">CIP111600</strain>
    </source>
</reference>